<dbReference type="SUPFAM" id="SSF141571">
    <property type="entry name" value="Pentapeptide repeat-like"/>
    <property type="match status" value="2"/>
</dbReference>
<evidence type="ECO:0008006" key="2">
    <source>
        <dbReference type="Google" id="ProtNLM"/>
    </source>
</evidence>
<dbReference type="InterPro" id="IPR001646">
    <property type="entry name" value="5peptide_repeat"/>
</dbReference>
<organism evidence="1">
    <name type="scientific">marine metagenome</name>
    <dbReference type="NCBI Taxonomy" id="408172"/>
    <lineage>
        <taxon>unclassified sequences</taxon>
        <taxon>metagenomes</taxon>
        <taxon>ecological metagenomes</taxon>
    </lineage>
</organism>
<dbReference type="AlphaFoldDB" id="A0A382AN85"/>
<accession>A0A382AN85</accession>
<dbReference type="PANTHER" id="PTHR14136:SF17">
    <property type="entry name" value="BTB_POZ DOMAIN-CONTAINING PROTEIN KCTD9"/>
    <property type="match status" value="1"/>
</dbReference>
<dbReference type="EMBL" id="UINC01025979">
    <property type="protein sequence ID" value="SVB02592.1"/>
    <property type="molecule type" value="Genomic_DNA"/>
</dbReference>
<dbReference type="Gene3D" id="3.60.21.10">
    <property type="match status" value="1"/>
</dbReference>
<sequence>MKKILAITIMIILAGIISILIFAQEEAVIEKLIHTDANFRVAFIGDQGLGPNSVAVLNLIKDENAQMVLHQGDFSYTDDPDAWDKQISDVLGDDFPYFGTIGGHDLLKWNEYQQKLHDRLKKIPDVQCIGDLGVKSSCTYKGLHFIQVGPGIKGSEHGSFIENQLNNNDHIWSVCSWAMNMTDMQTGKKPNKTGWEVYENCKNAGAIIATGHEHVYSRTKTLIDIENQVVDPEWSERNKLRIKEDSTFVFVSGIGGKTIRTQERCLPLSYPYGCNGEWANIYTSDQYATFGALFCTFNADGQPNKAYCYFKDIDGRIIDEFTITNFLGTYPDNTDLIDVDMSDMDLTSHVFSNKVIIDSNLSNTILIGADLSNAVLIGTTLTGADLTDANLTGVSLAYKDLTGTILRGADLTDGSLAGVDLSGKDLTGTILRGADLSDANLTGVDLSGKDLTGAILKGEDLSDRDLSGTMLRGTNLSYSILTDVNLSGKDLDGTILKGVDLTDMDMTEIILEGADLSDANLSGQDLSDHDLTDVILTGANLSNSVLPDNGLSDRNFDDTILNGVNLTGKKLSFATFRDASFDNANM</sequence>
<reference evidence="1" key="1">
    <citation type="submission" date="2018-05" db="EMBL/GenBank/DDBJ databases">
        <authorList>
            <person name="Lanie J.A."/>
            <person name="Ng W.-L."/>
            <person name="Kazmierczak K.M."/>
            <person name="Andrzejewski T.M."/>
            <person name="Davidsen T.M."/>
            <person name="Wayne K.J."/>
            <person name="Tettelin H."/>
            <person name="Glass J.I."/>
            <person name="Rusch D."/>
            <person name="Podicherti R."/>
            <person name="Tsui H.-C.T."/>
            <person name="Winkler M.E."/>
        </authorList>
    </citation>
    <scope>NUCLEOTIDE SEQUENCE</scope>
</reference>
<dbReference type="InterPro" id="IPR051082">
    <property type="entry name" value="Pentapeptide-BTB/POZ_domain"/>
</dbReference>
<name>A0A382AN85_9ZZZZ</name>
<proteinExistence type="predicted"/>
<dbReference type="PANTHER" id="PTHR14136">
    <property type="entry name" value="BTB_POZ DOMAIN-CONTAINING PROTEIN KCTD9"/>
    <property type="match status" value="1"/>
</dbReference>
<feature type="non-terminal residue" evidence="1">
    <location>
        <position position="586"/>
    </location>
</feature>
<dbReference type="Gene3D" id="2.160.20.80">
    <property type="entry name" value="E3 ubiquitin-protein ligase SopA"/>
    <property type="match status" value="2"/>
</dbReference>
<dbReference type="Pfam" id="PF00805">
    <property type="entry name" value="Pentapeptide"/>
    <property type="match status" value="5"/>
</dbReference>
<evidence type="ECO:0000313" key="1">
    <source>
        <dbReference type="EMBL" id="SVB02592.1"/>
    </source>
</evidence>
<dbReference type="SUPFAM" id="SSF56300">
    <property type="entry name" value="Metallo-dependent phosphatases"/>
    <property type="match status" value="1"/>
</dbReference>
<protein>
    <recommendedName>
        <fullName evidence="2">Calcineurin-like phosphoesterase domain-containing protein</fullName>
    </recommendedName>
</protein>
<dbReference type="InterPro" id="IPR029052">
    <property type="entry name" value="Metallo-depent_PP-like"/>
</dbReference>
<gene>
    <name evidence="1" type="ORF">METZ01_LOCUS155446</name>
</gene>